<dbReference type="Proteomes" id="UP001611383">
    <property type="component" value="Chromosome"/>
</dbReference>
<dbReference type="PROSITE" id="PS51257">
    <property type="entry name" value="PROKAR_LIPOPROTEIN"/>
    <property type="match status" value="1"/>
</dbReference>
<name>A0ABY9X4T3_9BACT</name>
<evidence type="ECO:0000313" key="2">
    <source>
        <dbReference type="EMBL" id="WNG50375.1"/>
    </source>
</evidence>
<proteinExistence type="predicted"/>
<feature type="signal peptide" evidence="1">
    <location>
        <begin position="1"/>
        <end position="19"/>
    </location>
</feature>
<dbReference type="EMBL" id="CP043494">
    <property type="protein sequence ID" value="WNG50375.1"/>
    <property type="molecule type" value="Genomic_DNA"/>
</dbReference>
<keyword evidence="3" id="KW-1185">Reference proteome</keyword>
<dbReference type="RefSeq" id="WP_395809370.1">
    <property type="nucleotide sequence ID" value="NZ_CP043494.1"/>
</dbReference>
<accession>A0ABY9X4T3</accession>
<sequence>MTRMKLLGVLLLTFTGGCAGVLEEPTASSTAPGQTVQELELENSLTTNGLAFNGLAFNGLAFNGLAFNGLASSEFSAWFQQNPAEADLFMKYLVRCAVPPGQTRTYSNGSTTYTWTGSLGLAPSWSSGSPATLKEQQVVSACLAALVNKYGRTVTVSLLGTSALGQRIPYTDSELNNYPQREGCFFGNLFTHEGPFVGNDQQQRGSNQSSLRACALWGANICPPLIHIGSCHSSCQLDATGTYFTKCTRGGIDYPAITTRLSNQDIYTCGDNTCQPTESCGNSTNAASCTDCKVCP</sequence>
<feature type="chain" id="PRO_5047156284" description="PPE family protein" evidence="1">
    <location>
        <begin position="20"/>
        <end position="296"/>
    </location>
</feature>
<gene>
    <name evidence="2" type="ORF">F0U60_44270</name>
</gene>
<protein>
    <recommendedName>
        <fullName evidence="4">PPE family protein</fullName>
    </recommendedName>
</protein>
<reference evidence="2 3" key="1">
    <citation type="submission" date="2019-08" db="EMBL/GenBank/DDBJ databases">
        <title>Archangium and Cystobacter genomes.</title>
        <authorList>
            <person name="Chen I.-C.K."/>
            <person name="Wielgoss S."/>
        </authorList>
    </citation>
    <scope>NUCLEOTIDE SEQUENCE [LARGE SCALE GENOMIC DNA]</scope>
    <source>
        <strain evidence="2 3">Cbm 6</strain>
    </source>
</reference>
<evidence type="ECO:0000313" key="3">
    <source>
        <dbReference type="Proteomes" id="UP001611383"/>
    </source>
</evidence>
<keyword evidence="1" id="KW-0732">Signal</keyword>
<organism evidence="2 3">
    <name type="scientific">Archangium minus</name>
    <dbReference type="NCBI Taxonomy" id="83450"/>
    <lineage>
        <taxon>Bacteria</taxon>
        <taxon>Pseudomonadati</taxon>
        <taxon>Myxococcota</taxon>
        <taxon>Myxococcia</taxon>
        <taxon>Myxococcales</taxon>
        <taxon>Cystobacterineae</taxon>
        <taxon>Archangiaceae</taxon>
        <taxon>Archangium</taxon>
    </lineage>
</organism>
<evidence type="ECO:0000256" key="1">
    <source>
        <dbReference type="SAM" id="SignalP"/>
    </source>
</evidence>
<evidence type="ECO:0008006" key="4">
    <source>
        <dbReference type="Google" id="ProtNLM"/>
    </source>
</evidence>